<dbReference type="Proteomes" id="UP000011958">
    <property type="component" value="Unassembled WGS sequence"/>
</dbReference>
<keyword evidence="10 11" id="KW-0482">Metalloprotease</keyword>
<dbReference type="CDD" id="cd05658">
    <property type="entry name" value="M18_DAP"/>
    <property type="match status" value="1"/>
</dbReference>
<dbReference type="Gene3D" id="2.30.250.10">
    <property type="entry name" value="Aminopeptidase i, Domain 2"/>
    <property type="match status" value="1"/>
</dbReference>
<evidence type="ECO:0000256" key="7">
    <source>
        <dbReference type="ARBA" id="ARBA00022723"/>
    </source>
</evidence>
<keyword evidence="7 11" id="KW-0479">Metal-binding</keyword>
<sequence length="484" mass="54121">MTCQIYKNLHDNMQPKVVTDHSYAYGFLKFLHSSPTPYHVVNSIRNILISAGFKELKERDPFEEHVEPGKMYFITRNTSSLIAFSIGKEWRPGGPIALAGAHTDSPTLRIKPISKKISEEYLQVGVETYGGGIWHTWFDRDLGIAGRVMVAEANGLLKQYLVDIDSPVLRIPSLAIHLDREVNQKLEFDKEAQLLPILGENSPHEDSKSEGVLLDELSRHHKDLLTLIAQKLSINIHQIRDFEIILKDTQPPCFGGVNKEYIFSGKLDDQDMCFCILHGFLESFQCKTLVNSDTSIKMISFFDHEEIGSISAHGAQSTFLPLILRRLFNTPIAKKYGNSSSFEQSIARSLLVSADMSHAVHPNYASKHESMHKPKINKGLVLKINANQRYATDAPGILILREVAKKVQANLQLFVTSNSIPSGSTIGPGLSASLGIRTIDVGNPQLSMHSIREMAGTADINNAILFFRSYFENYACIQKQVMVD</sequence>
<comment type="catalytic activity">
    <reaction evidence="1">
        <text>Release of an N-terminal aspartate or glutamate from a peptide, with a preference for aspartate.</text>
        <dbReference type="EC" id="3.4.11.21"/>
    </reaction>
</comment>
<dbReference type="PANTHER" id="PTHR28570:SF3">
    <property type="entry name" value="ASPARTYL AMINOPEPTIDASE"/>
    <property type="match status" value="1"/>
</dbReference>
<evidence type="ECO:0000256" key="4">
    <source>
        <dbReference type="ARBA" id="ARBA00011965"/>
    </source>
</evidence>
<keyword evidence="13" id="KW-1185">Reference proteome</keyword>
<organism evidence="12 13">
    <name type="scientific">Pneumocystis murina (strain B123)</name>
    <name type="common">Mouse pneumocystis pneumonia agent</name>
    <name type="synonym">Pneumocystis carinii f. sp. muris</name>
    <dbReference type="NCBI Taxonomy" id="1069680"/>
    <lineage>
        <taxon>Eukaryota</taxon>
        <taxon>Fungi</taxon>
        <taxon>Dikarya</taxon>
        <taxon>Ascomycota</taxon>
        <taxon>Taphrinomycotina</taxon>
        <taxon>Pneumocystomycetes</taxon>
        <taxon>Pneumocystaceae</taxon>
        <taxon>Pneumocystis</taxon>
    </lineage>
</organism>
<comment type="cofactor">
    <cofactor evidence="2">
        <name>Zn(2+)</name>
        <dbReference type="ChEBI" id="CHEBI:29105"/>
    </cofactor>
</comment>
<proteinExistence type="inferred from homology"/>
<dbReference type="AlphaFoldDB" id="M7PC66"/>
<evidence type="ECO:0000313" key="12">
    <source>
        <dbReference type="EMBL" id="EMR08069.1"/>
    </source>
</evidence>
<dbReference type="GO" id="GO:0004177">
    <property type="term" value="F:aminopeptidase activity"/>
    <property type="evidence" value="ECO:0007669"/>
    <property type="project" value="UniProtKB-KW"/>
</dbReference>
<evidence type="ECO:0000256" key="1">
    <source>
        <dbReference type="ARBA" id="ARBA00001335"/>
    </source>
</evidence>
<dbReference type="GO" id="GO:0000324">
    <property type="term" value="C:fungal-type vacuole"/>
    <property type="evidence" value="ECO:0007669"/>
    <property type="project" value="TreeGrafter"/>
</dbReference>
<dbReference type="InterPro" id="IPR023358">
    <property type="entry name" value="Peptidase_M18_dom2"/>
</dbReference>
<dbReference type="InterPro" id="IPR001948">
    <property type="entry name" value="Peptidase_M18"/>
</dbReference>
<evidence type="ECO:0000313" key="13">
    <source>
        <dbReference type="Proteomes" id="UP000011958"/>
    </source>
</evidence>
<evidence type="ECO:0000256" key="9">
    <source>
        <dbReference type="ARBA" id="ARBA00022833"/>
    </source>
</evidence>
<dbReference type="OMA" id="GPILKVN"/>
<protein>
    <recommendedName>
        <fullName evidence="4">aspartyl aminopeptidase</fullName>
        <ecNumber evidence="4">3.4.11.21</ecNumber>
    </recommendedName>
</protein>
<dbReference type="HOGENOM" id="CLU_019532_2_0_1"/>
<dbReference type="GeneID" id="19897196"/>
<evidence type="ECO:0000256" key="2">
    <source>
        <dbReference type="ARBA" id="ARBA00001947"/>
    </source>
</evidence>
<dbReference type="GO" id="GO:0006508">
    <property type="term" value="P:proteolysis"/>
    <property type="evidence" value="ECO:0007669"/>
    <property type="project" value="UniProtKB-KW"/>
</dbReference>
<dbReference type="Gene3D" id="3.40.630.10">
    <property type="entry name" value="Zn peptidases"/>
    <property type="match status" value="1"/>
</dbReference>
<dbReference type="EC" id="3.4.11.21" evidence="4"/>
<dbReference type="GO" id="GO:0008237">
    <property type="term" value="F:metallopeptidase activity"/>
    <property type="evidence" value="ECO:0007669"/>
    <property type="project" value="UniProtKB-KW"/>
</dbReference>
<evidence type="ECO:0000256" key="11">
    <source>
        <dbReference type="RuleBase" id="RU004386"/>
    </source>
</evidence>
<accession>M7PC66</accession>
<comment type="caution">
    <text evidence="12">The sequence shown here is derived from an EMBL/GenBank/DDBJ whole genome shotgun (WGS) entry which is preliminary data.</text>
</comment>
<dbReference type="GO" id="GO:0008270">
    <property type="term" value="F:zinc ion binding"/>
    <property type="evidence" value="ECO:0007669"/>
    <property type="project" value="InterPro"/>
</dbReference>
<keyword evidence="6 11" id="KW-0645">Protease</keyword>
<dbReference type="Pfam" id="PF02127">
    <property type="entry name" value="Peptidase_M18"/>
    <property type="match status" value="1"/>
</dbReference>
<keyword evidence="9 11" id="KW-0862">Zinc</keyword>
<evidence type="ECO:0000256" key="8">
    <source>
        <dbReference type="ARBA" id="ARBA00022801"/>
    </source>
</evidence>
<dbReference type="SUPFAM" id="SSF101821">
    <property type="entry name" value="Aminopeptidase/glucanase lid domain"/>
    <property type="match status" value="1"/>
</dbReference>
<dbReference type="eggNOG" id="KOG2596">
    <property type="taxonomic scope" value="Eukaryota"/>
</dbReference>
<evidence type="ECO:0000256" key="6">
    <source>
        <dbReference type="ARBA" id="ARBA00022670"/>
    </source>
</evidence>
<dbReference type="SUPFAM" id="SSF53187">
    <property type="entry name" value="Zn-dependent exopeptidases"/>
    <property type="match status" value="1"/>
</dbReference>
<comment type="similarity">
    <text evidence="3 11">Belongs to the peptidase M18 family.</text>
</comment>
<evidence type="ECO:0000256" key="10">
    <source>
        <dbReference type="ARBA" id="ARBA00023049"/>
    </source>
</evidence>
<dbReference type="PRINTS" id="PR00932">
    <property type="entry name" value="AMINO1PTASE"/>
</dbReference>
<dbReference type="RefSeq" id="XP_007875601.1">
    <property type="nucleotide sequence ID" value="XM_007877410.1"/>
</dbReference>
<reference evidence="13" key="1">
    <citation type="journal article" date="2016" name="Nat. Commun.">
        <title>Genome analysis of three Pneumocystis species reveals adaptation mechanisms to life exclusively in mammalian hosts.</title>
        <authorList>
            <person name="Ma L."/>
            <person name="Chen Z."/>
            <person name="Huang D.W."/>
            <person name="Kutty G."/>
            <person name="Ishihara M."/>
            <person name="Wang H."/>
            <person name="Abouelleil A."/>
            <person name="Bishop L."/>
            <person name="Davey E."/>
            <person name="Deng R."/>
            <person name="Deng X."/>
            <person name="Fan L."/>
            <person name="Fantoni G."/>
            <person name="Fitzgerald M."/>
            <person name="Gogineni E."/>
            <person name="Goldberg J.M."/>
            <person name="Handley G."/>
            <person name="Hu X."/>
            <person name="Huber C."/>
            <person name="Jiao X."/>
            <person name="Jones K."/>
            <person name="Levin J.Z."/>
            <person name="Liu Y."/>
            <person name="Macdonald P."/>
            <person name="Melnikov A."/>
            <person name="Raley C."/>
            <person name="Sassi M."/>
            <person name="Sherman B.T."/>
            <person name="Song X."/>
            <person name="Sykes S."/>
            <person name="Tran B."/>
            <person name="Walsh L."/>
            <person name="Xia Y."/>
            <person name="Yang J."/>
            <person name="Young S."/>
            <person name="Zeng Q."/>
            <person name="Zheng X."/>
            <person name="Stephens R."/>
            <person name="Nusbaum C."/>
            <person name="Birren B.W."/>
            <person name="Azadi P."/>
            <person name="Lempicki R.A."/>
            <person name="Cuomo C.A."/>
            <person name="Kovacs J.A."/>
        </authorList>
    </citation>
    <scope>NUCLEOTIDE SEQUENCE [LARGE SCALE GENOMIC DNA]</scope>
    <source>
        <strain evidence="13">B123</strain>
    </source>
</reference>
<evidence type="ECO:0000256" key="5">
    <source>
        <dbReference type="ARBA" id="ARBA00022438"/>
    </source>
</evidence>
<evidence type="ECO:0000256" key="3">
    <source>
        <dbReference type="ARBA" id="ARBA00008290"/>
    </source>
</evidence>
<dbReference type="FunFam" id="2.30.250.10:FF:000001">
    <property type="entry name" value="Aspartyl aminopeptidase 1"/>
    <property type="match status" value="1"/>
</dbReference>
<dbReference type="PANTHER" id="PTHR28570">
    <property type="entry name" value="ASPARTYL AMINOPEPTIDASE"/>
    <property type="match status" value="1"/>
</dbReference>
<keyword evidence="8 11" id="KW-0378">Hydrolase</keyword>
<gene>
    <name evidence="12" type="ORF">PNEG_03509</name>
</gene>
<name>M7PC66_PNEMU</name>
<dbReference type="NCBIfam" id="NF002759">
    <property type="entry name" value="PRK02813.1"/>
    <property type="match status" value="1"/>
</dbReference>
<dbReference type="VEuPathDB" id="FungiDB:PNEG_03509"/>
<dbReference type="OrthoDB" id="9880441at2759"/>
<dbReference type="STRING" id="1069680.M7PC66"/>
<dbReference type="EMBL" id="AFWA02000016">
    <property type="protein sequence ID" value="EMR08069.1"/>
    <property type="molecule type" value="Genomic_DNA"/>
</dbReference>
<keyword evidence="5 11" id="KW-0031">Aminopeptidase</keyword>